<accession>A0A9W6R0X7</accession>
<dbReference type="InterPro" id="IPR029154">
    <property type="entry name" value="HIBADH-like_NADP-bd"/>
</dbReference>
<dbReference type="AlphaFoldDB" id="A0A9W6R0X7"/>
<evidence type="ECO:0000256" key="4">
    <source>
        <dbReference type="PIRSR" id="PIRSR000103-1"/>
    </source>
</evidence>
<proteinExistence type="inferred from homology"/>
<dbReference type="GO" id="GO:0051287">
    <property type="term" value="F:NAD binding"/>
    <property type="evidence" value="ECO:0007669"/>
    <property type="project" value="InterPro"/>
</dbReference>
<evidence type="ECO:0000256" key="3">
    <source>
        <dbReference type="ARBA" id="ARBA00023027"/>
    </source>
</evidence>
<dbReference type="RefSeq" id="WP_285487356.1">
    <property type="nucleotide sequence ID" value="NZ_BSTI01000006.1"/>
</dbReference>
<dbReference type="SUPFAM" id="SSF51735">
    <property type="entry name" value="NAD(P)-binding Rossmann-fold domains"/>
    <property type="match status" value="1"/>
</dbReference>
<reference evidence="7" key="1">
    <citation type="submission" date="2023-03" db="EMBL/GenBank/DDBJ databases">
        <title>Amycolatopsis taiwanensis NBRC 103393.</title>
        <authorList>
            <person name="Ichikawa N."/>
            <person name="Sato H."/>
            <person name="Tonouchi N."/>
        </authorList>
    </citation>
    <scope>NUCLEOTIDE SEQUENCE</scope>
    <source>
        <strain evidence="7">NBRC 103393</strain>
    </source>
</reference>
<dbReference type="InterPro" id="IPR006115">
    <property type="entry name" value="6PGDH_NADP-bd"/>
</dbReference>
<dbReference type="InterPro" id="IPR015815">
    <property type="entry name" value="HIBADH-related"/>
</dbReference>
<dbReference type="InterPro" id="IPR036291">
    <property type="entry name" value="NAD(P)-bd_dom_sf"/>
</dbReference>
<protein>
    <submittedName>
        <fullName evidence="7">2-hydroxy-3-oxopropionate reductase</fullName>
    </submittedName>
</protein>
<name>A0A9W6R0X7_9PSEU</name>
<sequence>MVAEPAKIGFLGLGLMGEPMAWNLARAGTPLIVWNRTAARCAPLRSAGAAVARQPAEVFQQSSTVILMLADEQAIDSVLGRRDGKFGVAVDGHTIVQMGTTSPSYSKNLGADIAAAGGRYVEAPVSGSRAPAEAGQLVAILAGDPTAVAQVRPLLAPMCRDTVFCGSVPNALVMKLSINLFLITMVTGLAEAVNFARQHGLDMDHFTAVHDAGPMASDVSRIKLRKIVAGDYSAQAAADDVLKNSRLIFEAARESGVNSPLLDACYALFDRTVSLGNGKSDMIAVLEAIHRAGS</sequence>
<dbReference type="Gene3D" id="1.10.1040.10">
    <property type="entry name" value="N-(1-d-carboxylethyl)-l-norvaline Dehydrogenase, domain 2"/>
    <property type="match status" value="1"/>
</dbReference>
<evidence type="ECO:0000259" key="5">
    <source>
        <dbReference type="Pfam" id="PF03446"/>
    </source>
</evidence>
<evidence type="ECO:0000259" key="6">
    <source>
        <dbReference type="Pfam" id="PF14833"/>
    </source>
</evidence>
<feature type="active site" evidence="4">
    <location>
        <position position="175"/>
    </location>
</feature>
<dbReference type="PANTHER" id="PTHR43580:SF2">
    <property type="entry name" value="CYTOKINE-LIKE NUCLEAR FACTOR N-PAC"/>
    <property type="match status" value="1"/>
</dbReference>
<dbReference type="PIRSF" id="PIRSF000103">
    <property type="entry name" value="HIBADH"/>
    <property type="match status" value="1"/>
</dbReference>
<dbReference type="SUPFAM" id="SSF48179">
    <property type="entry name" value="6-phosphogluconate dehydrogenase C-terminal domain-like"/>
    <property type="match status" value="1"/>
</dbReference>
<comment type="caution">
    <text evidence="7">The sequence shown here is derived from an EMBL/GenBank/DDBJ whole genome shotgun (WGS) entry which is preliminary data.</text>
</comment>
<dbReference type="GO" id="GO:0016054">
    <property type="term" value="P:organic acid catabolic process"/>
    <property type="evidence" value="ECO:0007669"/>
    <property type="project" value="UniProtKB-ARBA"/>
</dbReference>
<evidence type="ECO:0000256" key="1">
    <source>
        <dbReference type="ARBA" id="ARBA00009080"/>
    </source>
</evidence>
<gene>
    <name evidence="7" type="ORF">Atai01_32350</name>
</gene>
<evidence type="ECO:0000256" key="2">
    <source>
        <dbReference type="ARBA" id="ARBA00023002"/>
    </source>
</evidence>
<dbReference type="EMBL" id="BSTI01000006">
    <property type="protein sequence ID" value="GLY66616.1"/>
    <property type="molecule type" value="Genomic_DNA"/>
</dbReference>
<dbReference type="GO" id="GO:0016491">
    <property type="term" value="F:oxidoreductase activity"/>
    <property type="evidence" value="ECO:0007669"/>
    <property type="project" value="UniProtKB-KW"/>
</dbReference>
<keyword evidence="3" id="KW-0520">NAD</keyword>
<dbReference type="PANTHER" id="PTHR43580">
    <property type="entry name" value="OXIDOREDUCTASE GLYR1-RELATED"/>
    <property type="match status" value="1"/>
</dbReference>
<dbReference type="InterPro" id="IPR002204">
    <property type="entry name" value="3-OH-isobutyrate_DH-rel_CS"/>
</dbReference>
<evidence type="ECO:0000313" key="8">
    <source>
        <dbReference type="Proteomes" id="UP001165136"/>
    </source>
</evidence>
<dbReference type="InterPro" id="IPR008927">
    <property type="entry name" value="6-PGluconate_DH-like_C_sf"/>
</dbReference>
<dbReference type="GO" id="GO:0050661">
    <property type="term" value="F:NADP binding"/>
    <property type="evidence" value="ECO:0007669"/>
    <property type="project" value="InterPro"/>
</dbReference>
<dbReference type="PROSITE" id="PS00895">
    <property type="entry name" value="3_HYDROXYISOBUT_DH"/>
    <property type="match status" value="1"/>
</dbReference>
<keyword evidence="2" id="KW-0560">Oxidoreductase</keyword>
<comment type="similarity">
    <text evidence="1">Belongs to the HIBADH-related family.</text>
</comment>
<dbReference type="Pfam" id="PF14833">
    <property type="entry name" value="NAD_binding_11"/>
    <property type="match status" value="1"/>
</dbReference>
<dbReference type="InterPro" id="IPR051265">
    <property type="entry name" value="HIBADH-related_NP60_sf"/>
</dbReference>
<feature type="domain" description="3-hydroxyisobutyrate dehydrogenase-like NAD-binding" evidence="6">
    <location>
        <begin position="173"/>
        <end position="288"/>
    </location>
</feature>
<organism evidence="7 8">
    <name type="scientific">Amycolatopsis taiwanensis</name>
    <dbReference type="NCBI Taxonomy" id="342230"/>
    <lineage>
        <taxon>Bacteria</taxon>
        <taxon>Bacillati</taxon>
        <taxon>Actinomycetota</taxon>
        <taxon>Actinomycetes</taxon>
        <taxon>Pseudonocardiales</taxon>
        <taxon>Pseudonocardiaceae</taxon>
        <taxon>Amycolatopsis</taxon>
    </lineage>
</organism>
<dbReference type="Pfam" id="PF03446">
    <property type="entry name" value="NAD_binding_2"/>
    <property type="match status" value="1"/>
</dbReference>
<keyword evidence="8" id="KW-1185">Reference proteome</keyword>
<dbReference type="Gene3D" id="3.40.50.720">
    <property type="entry name" value="NAD(P)-binding Rossmann-like Domain"/>
    <property type="match status" value="1"/>
</dbReference>
<dbReference type="InterPro" id="IPR013328">
    <property type="entry name" value="6PGD_dom2"/>
</dbReference>
<evidence type="ECO:0000313" key="7">
    <source>
        <dbReference type="EMBL" id="GLY66616.1"/>
    </source>
</evidence>
<feature type="domain" description="6-phosphogluconate dehydrogenase NADP-binding" evidence="5">
    <location>
        <begin position="7"/>
        <end position="163"/>
    </location>
</feature>
<dbReference type="Proteomes" id="UP001165136">
    <property type="component" value="Unassembled WGS sequence"/>
</dbReference>